<dbReference type="Proteomes" id="UP000265140">
    <property type="component" value="Chromosome 22"/>
</dbReference>
<dbReference type="PANTHER" id="PTHR23310:SF62">
    <property type="entry name" value="ACYL-COA BINDING PROTEIN 1, ISOFORM A"/>
    <property type="match status" value="1"/>
</dbReference>
<sequence>MHIPISTGFTAEFEMSPPLKNMLNVEFHRAAEELKGLPVLPTYAELAVVYGLYKQVTIGDVNIERPGIFDFQGKSKWDGWKAQEGKPKEDAMKEYIAYVENLKTKYLM</sequence>
<feature type="domain" description="ACB" evidence="3">
    <location>
        <begin position="23"/>
        <end position="108"/>
    </location>
</feature>
<evidence type="ECO:0000313" key="4">
    <source>
        <dbReference type="Ensembl" id="ENSELUP00000093132.1"/>
    </source>
</evidence>
<proteinExistence type="inferred from homology"/>
<protein>
    <submittedName>
        <fullName evidence="4">Diazepam binding inhibitor, acyl-CoA binding protein</fullName>
    </submittedName>
</protein>
<evidence type="ECO:0000256" key="1">
    <source>
        <dbReference type="ARBA" id="ARBA00005567"/>
    </source>
</evidence>
<comment type="similarity">
    <text evidence="1">Belongs to the ACBP family.</text>
</comment>
<dbReference type="Gene3D" id="1.20.80.10">
    <property type="match status" value="1"/>
</dbReference>
<dbReference type="GeneTree" id="ENSGT00940000154846"/>
<gene>
    <name evidence="4" type="primary">DBI</name>
</gene>
<dbReference type="InterPro" id="IPR022408">
    <property type="entry name" value="Acyl-CoA-binding_prot_CS"/>
</dbReference>
<dbReference type="PROSITE" id="PS00880">
    <property type="entry name" value="ACB_1"/>
    <property type="match status" value="1"/>
</dbReference>
<dbReference type="Pfam" id="PF00887">
    <property type="entry name" value="ACBP"/>
    <property type="match status" value="1"/>
</dbReference>
<dbReference type="PROSITE" id="PS51228">
    <property type="entry name" value="ACB_2"/>
    <property type="match status" value="1"/>
</dbReference>
<dbReference type="PRINTS" id="PR00689">
    <property type="entry name" value="ACOABINDINGP"/>
</dbReference>
<accession>A0AAY5L320</accession>
<keyword evidence="5" id="KW-1185">Reference proteome</keyword>
<dbReference type="InterPro" id="IPR000582">
    <property type="entry name" value="Acyl-CoA-binding_protein"/>
</dbReference>
<reference evidence="4" key="2">
    <citation type="submission" date="2025-08" db="UniProtKB">
        <authorList>
            <consortium name="Ensembl"/>
        </authorList>
    </citation>
    <scope>IDENTIFICATION</scope>
</reference>
<dbReference type="SUPFAM" id="SSF47027">
    <property type="entry name" value="Acyl-CoA binding protein"/>
    <property type="match status" value="1"/>
</dbReference>
<dbReference type="GO" id="GO:0000062">
    <property type="term" value="F:fatty-acyl-CoA binding"/>
    <property type="evidence" value="ECO:0007669"/>
    <property type="project" value="InterPro"/>
</dbReference>
<evidence type="ECO:0000313" key="5">
    <source>
        <dbReference type="Proteomes" id="UP000265140"/>
    </source>
</evidence>
<dbReference type="GO" id="GO:0006631">
    <property type="term" value="P:fatty acid metabolic process"/>
    <property type="evidence" value="ECO:0007669"/>
    <property type="project" value="TreeGrafter"/>
</dbReference>
<dbReference type="AlphaFoldDB" id="A0AAY5L320"/>
<reference evidence="4" key="3">
    <citation type="submission" date="2025-09" db="UniProtKB">
        <authorList>
            <consortium name="Ensembl"/>
        </authorList>
    </citation>
    <scope>IDENTIFICATION</scope>
</reference>
<dbReference type="InterPro" id="IPR035984">
    <property type="entry name" value="Acyl-CoA-binding_sf"/>
</dbReference>
<reference evidence="4 5" key="1">
    <citation type="submission" date="2020-02" db="EMBL/GenBank/DDBJ databases">
        <title>Esox lucius (northern pike) genome, fEsoLuc1, primary haplotype.</title>
        <authorList>
            <person name="Myers G."/>
            <person name="Karagic N."/>
            <person name="Meyer A."/>
            <person name="Pippel M."/>
            <person name="Reichard M."/>
            <person name="Winkler S."/>
            <person name="Tracey A."/>
            <person name="Sims Y."/>
            <person name="Howe K."/>
            <person name="Rhie A."/>
            <person name="Formenti G."/>
            <person name="Durbin R."/>
            <person name="Fedrigo O."/>
            <person name="Jarvis E.D."/>
        </authorList>
    </citation>
    <scope>NUCLEOTIDE SEQUENCE [LARGE SCALE GENOMIC DNA]</scope>
</reference>
<name>A0AAY5L320_ESOLU</name>
<organism evidence="4 5">
    <name type="scientific">Esox lucius</name>
    <name type="common">Northern pike</name>
    <dbReference type="NCBI Taxonomy" id="8010"/>
    <lineage>
        <taxon>Eukaryota</taxon>
        <taxon>Metazoa</taxon>
        <taxon>Chordata</taxon>
        <taxon>Craniata</taxon>
        <taxon>Vertebrata</taxon>
        <taxon>Euteleostomi</taxon>
        <taxon>Actinopterygii</taxon>
        <taxon>Neopterygii</taxon>
        <taxon>Teleostei</taxon>
        <taxon>Protacanthopterygii</taxon>
        <taxon>Esociformes</taxon>
        <taxon>Esocidae</taxon>
        <taxon>Esox</taxon>
    </lineage>
</organism>
<evidence type="ECO:0000256" key="2">
    <source>
        <dbReference type="ARBA" id="ARBA00023121"/>
    </source>
</evidence>
<dbReference type="InterPro" id="IPR014352">
    <property type="entry name" value="FERM/acyl-CoA-bd_prot_sf"/>
</dbReference>
<dbReference type="PANTHER" id="PTHR23310">
    <property type="entry name" value="ACYL-COA-BINDING PROTEIN, ACBP"/>
    <property type="match status" value="1"/>
</dbReference>
<dbReference type="Ensembl" id="ENSELUT00000093892.1">
    <property type="protein sequence ID" value="ENSELUP00000093132.1"/>
    <property type="gene ID" value="ENSELUG00000042949.1"/>
</dbReference>
<evidence type="ECO:0000259" key="3">
    <source>
        <dbReference type="PROSITE" id="PS51228"/>
    </source>
</evidence>
<keyword evidence="2" id="KW-0446">Lipid-binding</keyword>